<dbReference type="SUPFAM" id="SSF143100">
    <property type="entry name" value="TTHA1013/TTHA0281-like"/>
    <property type="match status" value="1"/>
</dbReference>
<keyword evidence="2" id="KW-1185">Reference proteome</keyword>
<reference evidence="2" key="1">
    <citation type="journal article" date="2019" name="Int. J. Syst. Evol. Microbiol.">
        <title>The Global Catalogue of Microorganisms (GCM) 10K type strain sequencing project: providing services to taxonomists for standard genome sequencing and annotation.</title>
        <authorList>
            <consortium name="The Broad Institute Genomics Platform"/>
            <consortium name="The Broad Institute Genome Sequencing Center for Infectious Disease"/>
            <person name="Wu L."/>
            <person name="Ma J."/>
        </authorList>
    </citation>
    <scope>NUCLEOTIDE SEQUENCE [LARGE SCALE GENOMIC DNA]</scope>
    <source>
        <strain evidence="2">CGMCC 4.7304</strain>
    </source>
</reference>
<comment type="caution">
    <text evidence="1">The sequence shown here is derived from an EMBL/GenBank/DDBJ whole genome shotgun (WGS) entry which is preliminary data.</text>
</comment>
<accession>A0ABW0Z9I0</accession>
<dbReference type="Proteomes" id="UP001596083">
    <property type="component" value="Unassembled WGS sequence"/>
</dbReference>
<dbReference type="Gene3D" id="3.30.160.250">
    <property type="match status" value="1"/>
</dbReference>
<dbReference type="RefSeq" id="WP_390321281.1">
    <property type="nucleotide sequence ID" value="NZ_JBHSPB010000035.1"/>
</dbReference>
<organism evidence="1 2">
    <name type="scientific">Streptomyces gamaensis</name>
    <dbReference type="NCBI Taxonomy" id="1763542"/>
    <lineage>
        <taxon>Bacteria</taxon>
        <taxon>Bacillati</taxon>
        <taxon>Actinomycetota</taxon>
        <taxon>Actinomycetes</taxon>
        <taxon>Kitasatosporales</taxon>
        <taxon>Streptomycetaceae</taxon>
        <taxon>Streptomyces</taxon>
    </lineage>
</organism>
<protein>
    <submittedName>
        <fullName evidence="1">Type II toxin-antitoxin system HicB family antitoxin</fullName>
    </submittedName>
</protein>
<dbReference type="EMBL" id="JBHSPB010000035">
    <property type="protein sequence ID" value="MFC5724787.1"/>
    <property type="molecule type" value="Genomic_DNA"/>
</dbReference>
<evidence type="ECO:0000313" key="1">
    <source>
        <dbReference type="EMBL" id="MFC5724787.1"/>
    </source>
</evidence>
<evidence type="ECO:0000313" key="2">
    <source>
        <dbReference type="Proteomes" id="UP001596083"/>
    </source>
</evidence>
<proteinExistence type="predicted"/>
<dbReference type="InterPro" id="IPR035069">
    <property type="entry name" value="TTHA1013/TTHA0281-like"/>
</dbReference>
<gene>
    <name evidence="1" type="ORF">ACFP1Z_32030</name>
</gene>
<name>A0ABW0Z9I0_9ACTN</name>
<sequence length="68" mass="7396">MSDGVCFQIVYTPDEGGYNALEPVSGTTSWGQTLDQAREMITEALELYFAEVADDADARHASTPQPMP</sequence>